<sequence length="169" mass="17856">MFPTQWQTQALAVAVLLLLGCVGSVAGFVSGVAHGRQQVLVAWQQQRIADLDAGQREAIAARAELETATRRWEQERQEWNTRVAASAARGRALADRVRGSRGETGTGFLCDSRATPVADGSTPVQSHSPGTGTGDTAAVDAALANHLAACSADAEQLTALQDWIKKALH</sequence>
<keyword evidence="1" id="KW-0175">Coiled coil</keyword>
<accession>A0A6J5NCM8</accession>
<feature type="region of interest" description="Disordered" evidence="2">
    <location>
        <begin position="112"/>
        <end position="135"/>
    </location>
</feature>
<evidence type="ECO:0000256" key="2">
    <source>
        <dbReference type="SAM" id="MobiDB-lite"/>
    </source>
</evidence>
<proteinExistence type="predicted"/>
<protein>
    <submittedName>
        <fullName evidence="3">Uncharacterized protein</fullName>
    </submittedName>
</protein>
<gene>
    <name evidence="3" type="ORF">UFOVP605_47</name>
</gene>
<reference evidence="3" key="1">
    <citation type="submission" date="2020-04" db="EMBL/GenBank/DDBJ databases">
        <authorList>
            <person name="Chiriac C."/>
            <person name="Salcher M."/>
            <person name="Ghai R."/>
            <person name="Kavagutti S V."/>
        </authorList>
    </citation>
    <scope>NUCLEOTIDE SEQUENCE</scope>
</reference>
<name>A0A6J5NCM8_9CAUD</name>
<evidence type="ECO:0000313" key="3">
    <source>
        <dbReference type="EMBL" id="CAB4153199.1"/>
    </source>
</evidence>
<organism evidence="3">
    <name type="scientific">uncultured Caudovirales phage</name>
    <dbReference type="NCBI Taxonomy" id="2100421"/>
    <lineage>
        <taxon>Viruses</taxon>
        <taxon>Duplodnaviria</taxon>
        <taxon>Heunggongvirae</taxon>
        <taxon>Uroviricota</taxon>
        <taxon>Caudoviricetes</taxon>
        <taxon>Peduoviridae</taxon>
        <taxon>Maltschvirus</taxon>
        <taxon>Maltschvirus maltsch</taxon>
    </lineage>
</organism>
<dbReference type="EMBL" id="LR796592">
    <property type="protein sequence ID" value="CAB4153199.1"/>
    <property type="molecule type" value="Genomic_DNA"/>
</dbReference>
<feature type="coiled-coil region" evidence="1">
    <location>
        <begin position="51"/>
        <end position="82"/>
    </location>
</feature>
<evidence type="ECO:0000256" key="1">
    <source>
        <dbReference type="SAM" id="Coils"/>
    </source>
</evidence>